<accession>A0A4Z0J789</accession>
<keyword evidence="3 6" id="KW-0133">Cell shape</keyword>
<evidence type="ECO:0000313" key="9">
    <source>
        <dbReference type="Proteomes" id="UP000297348"/>
    </source>
</evidence>
<comment type="caution">
    <text evidence="8">The sequence shown here is derived from an EMBL/GenBank/DDBJ whole genome shotgun (WGS) entry which is preliminary data.</text>
</comment>
<dbReference type="GO" id="GO:0008360">
    <property type="term" value="P:regulation of cell shape"/>
    <property type="evidence" value="ECO:0007669"/>
    <property type="project" value="UniProtKB-UniRule"/>
</dbReference>
<evidence type="ECO:0000256" key="6">
    <source>
        <dbReference type="PROSITE-ProRule" id="PRU01373"/>
    </source>
</evidence>
<organism evidence="8 9">
    <name type="scientific">Levilactobacillus suantsaiihabitans</name>
    <dbReference type="NCBI Taxonomy" id="2487722"/>
    <lineage>
        <taxon>Bacteria</taxon>
        <taxon>Bacillati</taxon>
        <taxon>Bacillota</taxon>
        <taxon>Bacilli</taxon>
        <taxon>Lactobacillales</taxon>
        <taxon>Lactobacillaceae</taxon>
        <taxon>Levilactobacillus</taxon>
    </lineage>
</organism>
<dbReference type="GO" id="GO:0071972">
    <property type="term" value="F:peptidoglycan L,D-transpeptidase activity"/>
    <property type="evidence" value="ECO:0007669"/>
    <property type="project" value="TreeGrafter"/>
</dbReference>
<dbReference type="UniPathway" id="UPA00219"/>
<feature type="domain" description="L,D-TPase catalytic" evidence="7">
    <location>
        <begin position="65"/>
        <end position="188"/>
    </location>
</feature>
<dbReference type="InterPro" id="IPR038063">
    <property type="entry name" value="Transpep_catalytic_dom"/>
</dbReference>
<dbReference type="Proteomes" id="UP000297348">
    <property type="component" value="Unassembled WGS sequence"/>
</dbReference>
<feature type="active site" description="Nucleophile" evidence="6">
    <location>
        <position position="164"/>
    </location>
</feature>
<evidence type="ECO:0000256" key="5">
    <source>
        <dbReference type="ARBA" id="ARBA00023316"/>
    </source>
</evidence>
<dbReference type="GO" id="GO:0005576">
    <property type="term" value="C:extracellular region"/>
    <property type="evidence" value="ECO:0007669"/>
    <property type="project" value="TreeGrafter"/>
</dbReference>
<keyword evidence="4 6" id="KW-0573">Peptidoglycan synthesis</keyword>
<keyword evidence="5 6" id="KW-0961">Cell wall biogenesis/degradation</keyword>
<gene>
    <name evidence="8" type="ORF">EGT51_11475</name>
</gene>
<comment type="pathway">
    <text evidence="1 6">Cell wall biogenesis; peptidoglycan biosynthesis.</text>
</comment>
<protein>
    <submittedName>
        <fullName evidence="8">L,D-transpeptidase</fullName>
    </submittedName>
</protein>
<dbReference type="Pfam" id="PF03734">
    <property type="entry name" value="YkuD"/>
    <property type="match status" value="1"/>
</dbReference>
<dbReference type="InterPro" id="IPR050979">
    <property type="entry name" value="LD-transpeptidase"/>
</dbReference>
<dbReference type="SUPFAM" id="SSF141523">
    <property type="entry name" value="L,D-transpeptidase catalytic domain-like"/>
    <property type="match status" value="1"/>
</dbReference>
<dbReference type="PANTHER" id="PTHR30582">
    <property type="entry name" value="L,D-TRANSPEPTIDASE"/>
    <property type="match status" value="1"/>
</dbReference>
<evidence type="ECO:0000256" key="1">
    <source>
        <dbReference type="ARBA" id="ARBA00004752"/>
    </source>
</evidence>
<dbReference type="CDD" id="cd16913">
    <property type="entry name" value="YkuD_like"/>
    <property type="match status" value="1"/>
</dbReference>
<keyword evidence="9" id="KW-1185">Reference proteome</keyword>
<sequence length="188" mass="21067">MSAFYKEEFTVKRLKLILTTLLAVISLVGGAVVATTTANAKEKTPTWKQPSETKAYPNLKKHKHAYIKVSIAKQRVYIRTSKHKTLYTMVCSTGKKSSPTPTGTYHIQNRGTHFYNAGSKEGANYWTSFKYWGTYLFHSVPVNAHGKYIVSEAHKLGKRASHGCVRLSVADAHWIYSHVPAGMKVVIH</sequence>
<dbReference type="PROSITE" id="PS52029">
    <property type="entry name" value="LD_TPASE"/>
    <property type="match status" value="1"/>
</dbReference>
<evidence type="ECO:0000256" key="2">
    <source>
        <dbReference type="ARBA" id="ARBA00022679"/>
    </source>
</evidence>
<dbReference type="GO" id="GO:0018104">
    <property type="term" value="P:peptidoglycan-protein cross-linking"/>
    <property type="evidence" value="ECO:0007669"/>
    <property type="project" value="TreeGrafter"/>
</dbReference>
<evidence type="ECO:0000313" key="8">
    <source>
        <dbReference type="EMBL" id="TGD17661.1"/>
    </source>
</evidence>
<name>A0A4Z0J789_9LACO</name>
<dbReference type="GO" id="GO:0071555">
    <property type="term" value="P:cell wall organization"/>
    <property type="evidence" value="ECO:0007669"/>
    <property type="project" value="UniProtKB-UniRule"/>
</dbReference>
<evidence type="ECO:0000256" key="4">
    <source>
        <dbReference type="ARBA" id="ARBA00022984"/>
    </source>
</evidence>
<dbReference type="AlphaFoldDB" id="A0A4Z0J789"/>
<evidence type="ECO:0000259" key="7">
    <source>
        <dbReference type="PROSITE" id="PS52029"/>
    </source>
</evidence>
<feature type="active site" description="Proton donor/acceptor" evidence="6">
    <location>
        <position position="138"/>
    </location>
</feature>
<dbReference type="PANTHER" id="PTHR30582:SF2">
    <property type="entry name" value="L,D-TRANSPEPTIDASE YCIB-RELATED"/>
    <property type="match status" value="1"/>
</dbReference>
<reference evidence="8 9" key="1">
    <citation type="submission" date="2018-10" db="EMBL/GenBank/DDBJ databases">
        <title>Lactobacillus sp. R7 and Lactobacillus sp. R19 isolated from fermented mustard green product of Taiwan.</title>
        <authorList>
            <person name="Lin S.-T."/>
        </authorList>
    </citation>
    <scope>NUCLEOTIDE SEQUENCE [LARGE SCALE GENOMIC DNA]</scope>
    <source>
        <strain evidence="8 9">BCRC 81129</strain>
    </source>
</reference>
<dbReference type="GO" id="GO:0016740">
    <property type="term" value="F:transferase activity"/>
    <property type="evidence" value="ECO:0007669"/>
    <property type="project" value="UniProtKB-KW"/>
</dbReference>
<keyword evidence="2" id="KW-0808">Transferase</keyword>
<dbReference type="Gene3D" id="2.40.440.10">
    <property type="entry name" value="L,D-transpeptidase catalytic domain-like"/>
    <property type="match status" value="1"/>
</dbReference>
<evidence type="ECO:0000256" key="3">
    <source>
        <dbReference type="ARBA" id="ARBA00022960"/>
    </source>
</evidence>
<dbReference type="InterPro" id="IPR005490">
    <property type="entry name" value="LD_TPept_cat_dom"/>
</dbReference>
<dbReference type="EMBL" id="RKLX01000025">
    <property type="protein sequence ID" value="TGD17661.1"/>
    <property type="molecule type" value="Genomic_DNA"/>
</dbReference>
<dbReference type="OrthoDB" id="177750at2"/>
<proteinExistence type="predicted"/>